<accession>A0ACC0DI47</accession>
<proteinExistence type="predicted"/>
<protein>
    <submittedName>
        <fullName evidence="1">DUF1183-domain-containing protein</fullName>
    </submittedName>
</protein>
<gene>
    <name evidence="1" type="ORF">F4821DRAFT_134697</name>
</gene>
<sequence length="354" mass="35946">MHLLTTLGPSALLLSSSLLLPSASAAQPKPKPKNAILLSEVQSLTLRGNGAQTAHRRVSSVPQLKCVSSPGVCALHEIDVMRCANQGSGYDDQDVQWSCVASLPPELKLGSTDVACEGYSSSDDPYVLRGSCGVEYRLVLTEAGEQRFPELAHGGGKGWGKGGGKKKDGSSNGGSDGGAVIFGLIFAAVCIWIIYNACLAGNVNNTIRLGGPRRRRNYWGGGGGGYDPGFGPGGGGGGSGGGNTGSNDDPPPPYSPRKTTSSSTRSSSSANNGTQSEGWRPGFWTGLAGGAAAGYAAGNRGNNRQEQRSGWGAGPSSSGWGSNSSSGSSRSGSGSGSTSSARYESTGFGSTSRR</sequence>
<keyword evidence="2" id="KW-1185">Reference proteome</keyword>
<organism evidence="1 2">
    <name type="scientific">Hypoxylon rubiginosum</name>
    <dbReference type="NCBI Taxonomy" id="110542"/>
    <lineage>
        <taxon>Eukaryota</taxon>
        <taxon>Fungi</taxon>
        <taxon>Dikarya</taxon>
        <taxon>Ascomycota</taxon>
        <taxon>Pezizomycotina</taxon>
        <taxon>Sordariomycetes</taxon>
        <taxon>Xylariomycetidae</taxon>
        <taxon>Xylariales</taxon>
        <taxon>Hypoxylaceae</taxon>
        <taxon>Hypoxylon</taxon>
    </lineage>
</organism>
<comment type="caution">
    <text evidence="1">The sequence shown here is derived from an EMBL/GenBank/DDBJ whole genome shotgun (WGS) entry which is preliminary data.</text>
</comment>
<reference evidence="1 2" key="1">
    <citation type="journal article" date="2022" name="New Phytol.">
        <title>Ecological generalism drives hyperdiversity of secondary metabolite gene clusters in xylarialean endophytes.</title>
        <authorList>
            <person name="Franco M.E.E."/>
            <person name="Wisecaver J.H."/>
            <person name="Arnold A.E."/>
            <person name="Ju Y.M."/>
            <person name="Slot J.C."/>
            <person name="Ahrendt S."/>
            <person name="Moore L.P."/>
            <person name="Eastman K.E."/>
            <person name="Scott K."/>
            <person name="Konkel Z."/>
            <person name="Mondo S.J."/>
            <person name="Kuo A."/>
            <person name="Hayes R.D."/>
            <person name="Haridas S."/>
            <person name="Andreopoulos B."/>
            <person name="Riley R."/>
            <person name="LaButti K."/>
            <person name="Pangilinan J."/>
            <person name="Lipzen A."/>
            <person name="Amirebrahimi M."/>
            <person name="Yan J."/>
            <person name="Adam C."/>
            <person name="Keymanesh K."/>
            <person name="Ng V."/>
            <person name="Louie K."/>
            <person name="Northen T."/>
            <person name="Drula E."/>
            <person name="Henrissat B."/>
            <person name="Hsieh H.M."/>
            <person name="Youens-Clark K."/>
            <person name="Lutzoni F."/>
            <person name="Miadlikowska J."/>
            <person name="Eastwood D.C."/>
            <person name="Hamelin R.C."/>
            <person name="Grigoriev I.V."/>
            <person name="U'Ren J.M."/>
        </authorList>
    </citation>
    <scope>NUCLEOTIDE SEQUENCE [LARGE SCALE GENOMIC DNA]</scope>
    <source>
        <strain evidence="1 2">ER1909</strain>
    </source>
</reference>
<dbReference type="EMBL" id="MU394283">
    <property type="protein sequence ID" value="KAI6092424.1"/>
    <property type="molecule type" value="Genomic_DNA"/>
</dbReference>
<name>A0ACC0DI47_9PEZI</name>
<evidence type="ECO:0000313" key="2">
    <source>
        <dbReference type="Proteomes" id="UP001497680"/>
    </source>
</evidence>
<dbReference type="Proteomes" id="UP001497680">
    <property type="component" value="Unassembled WGS sequence"/>
</dbReference>
<evidence type="ECO:0000313" key="1">
    <source>
        <dbReference type="EMBL" id="KAI6092424.1"/>
    </source>
</evidence>